<feature type="domain" description="F-box" evidence="1">
    <location>
        <begin position="2"/>
        <end position="40"/>
    </location>
</feature>
<dbReference type="Pfam" id="PF07735">
    <property type="entry name" value="FBA_2"/>
    <property type="match status" value="1"/>
</dbReference>
<evidence type="ECO:0000313" key="3">
    <source>
        <dbReference type="Proteomes" id="UP000008068"/>
    </source>
</evidence>
<dbReference type="PROSITE" id="PS50181">
    <property type="entry name" value="FBOX"/>
    <property type="match status" value="1"/>
</dbReference>
<dbReference type="HOGENOM" id="CLU_797480_0_0_1"/>
<reference evidence="3" key="1">
    <citation type="submission" date="2011-07" db="EMBL/GenBank/DDBJ databases">
        <authorList>
            <consortium name="Caenorhabditis brenneri Sequencing and Analysis Consortium"/>
            <person name="Wilson R.K."/>
        </authorList>
    </citation>
    <scope>NUCLEOTIDE SEQUENCE [LARGE SCALE GENOMIC DNA]</scope>
    <source>
        <strain evidence="3">PB2801</strain>
    </source>
</reference>
<evidence type="ECO:0000259" key="1">
    <source>
        <dbReference type="PROSITE" id="PS50181"/>
    </source>
</evidence>
<dbReference type="AlphaFoldDB" id="G0MBJ2"/>
<gene>
    <name evidence="2" type="ORF">CAEBREN_11588</name>
</gene>
<organism evidence="3">
    <name type="scientific">Caenorhabditis brenneri</name>
    <name type="common">Nematode worm</name>
    <dbReference type="NCBI Taxonomy" id="135651"/>
    <lineage>
        <taxon>Eukaryota</taxon>
        <taxon>Metazoa</taxon>
        <taxon>Ecdysozoa</taxon>
        <taxon>Nematoda</taxon>
        <taxon>Chromadorea</taxon>
        <taxon>Rhabditida</taxon>
        <taxon>Rhabditina</taxon>
        <taxon>Rhabditomorpha</taxon>
        <taxon>Rhabditoidea</taxon>
        <taxon>Rhabditidae</taxon>
        <taxon>Peloderinae</taxon>
        <taxon>Caenorhabditis</taxon>
    </lineage>
</organism>
<dbReference type="PANTHER" id="PTHR21503">
    <property type="entry name" value="F-BOX-CONTAINING HYPOTHETICAL PROTEIN C.ELEGANS"/>
    <property type="match status" value="1"/>
</dbReference>
<proteinExistence type="predicted"/>
<name>G0MBJ2_CAEBE</name>
<protein>
    <recommendedName>
        <fullName evidence="1">F-box domain-containing protein</fullName>
    </recommendedName>
</protein>
<accession>G0MBJ2</accession>
<evidence type="ECO:0000313" key="2">
    <source>
        <dbReference type="EMBL" id="EGT40458.1"/>
    </source>
</evidence>
<dbReference type="InterPro" id="IPR012885">
    <property type="entry name" value="F-box_Sdz-33"/>
</dbReference>
<dbReference type="InterPro" id="IPR001810">
    <property type="entry name" value="F-box_dom"/>
</dbReference>
<dbReference type="InParanoid" id="G0MBJ2"/>
<dbReference type="EMBL" id="GL379788">
    <property type="protein sequence ID" value="EGT40458.1"/>
    <property type="molecule type" value="Genomic_DNA"/>
</dbReference>
<dbReference type="Proteomes" id="UP000008068">
    <property type="component" value="Unassembled WGS sequence"/>
</dbReference>
<sequence>MGFPVLQLPHVVQRKLVSMLDTRDVIDLSFKCKAFRRMMKFTRLPCKSLKWFFKAGNPGITIGYGDRKLKIRLHMRHASNGDDFSNCGKVGSKTIAPSRLRFIRCDTDSDPGTIISIFPKISRHNMWLKSNKKVHPIDMLETYTNVLIDIFRPDEFRITWRLKNLDDFFKLFVWKITKKFSIFKFRTYYNSDPLNIPNAITFLKDQIEATQKMEIHIEKDGKIPSIQQILKQKRLEIIWSPCFNLETLLKMECHYLDINRSDLFETGNLKKVIHAWIAGSLPKLECLTVKGRRWEERKVIQLTKGIETFEVTDQPDHKVFYDHTWNENAVEIVRDFDKRRASVFLDETKFALIIWSANGVLEKTKPAEWEPALYSTVREVRDWDSGDDTDDD</sequence>
<dbReference type="PANTHER" id="PTHR21503:SF8">
    <property type="entry name" value="F-BOX ASSOCIATED DOMAIN-CONTAINING PROTEIN-RELATED"/>
    <property type="match status" value="1"/>
</dbReference>
<keyword evidence="3" id="KW-1185">Reference proteome</keyword>